<feature type="transmembrane region" description="Helical" evidence="1">
    <location>
        <begin position="71"/>
        <end position="91"/>
    </location>
</feature>
<dbReference type="Proteomes" id="UP000326178">
    <property type="component" value="Chromosome"/>
</dbReference>
<keyword evidence="1" id="KW-1133">Transmembrane helix</keyword>
<sequence length="104" mass="11199">MQGSGWVLQPVPTFQDPLPASQGCVITPGVARGFGLRKTLRWVRKIVIIAVLILTTAALALMWHTGHETEVAVGLLAPALIAAVTAAYGSLKRFFRTGGEFAWR</sequence>
<feature type="transmembrane region" description="Helical" evidence="1">
    <location>
        <begin position="46"/>
        <end position="65"/>
    </location>
</feature>
<name>A0A5J6F3E0_9ACTN</name>
<gene>
    <name evidence="2" type="ORF">CP967_00060</name>
</gene>
<organism evidence="2 3">
    <name type="scientific">Streptomyces nitrosporeus</name>
    <dbReference type="NCBI Taxonomy" id="28894"/>
    <lineage>
        <taxon>Bacteria</taxon>
        <taxon>Bacillati</taxon>
        <taxon>Actinomycetota</taxon>
        <taxon>Actinomycetes</taxon>
        <taxon>Kitasatosporales</taxon>
        <taxon>Streptomycetaceae</taxon>
        <taxon>Streptomyces</taxon>
    </lineage>
</organism>
<reference evidence="2 3" key="1">
    <citation type="submission" date="2017-09" db="EMBL/GenBank/DDBJ databases">
        <authorList>
            <person name="Lee N."/>
            <person name="Cho B.-K."/>
        </authorList>
    </citation>
    <scope>NUCLEOTIDE SEQUENCE [LARGE SCALE GENOMIC DNA]</scope>
    <source>
        <strain evidence="2 3">ATCC 12769</strain>
    </source>
</reference>
<keyword evidence="3" id="KW-1185">Reference proteome</keyword>
<dbReference type="KEGG" id="snk:CP967_00060"/>
<protein>
    <submittedName>
        <fullName evidence="2">Uncharacterized protein</fullName>
    </submittedName>
</protein>
<keyword evidence="1" id="KW-0812">Transmembrane</keyword>
<evidence type="ECO:0000256" key="1">
    <source>
        <dbReference type="SAM" id="Phobius"/>
    </source>
</evidence>
<dbReference type="AlphaFoldDB" id="A0A5J6F3E0"/>
<proteinExistence type="predicted"/>
<accession>A0A5J6F3E0</accession>
<evidence type="ECO:0000313" key="2">
    <source>
        <dbReference type="EMBL" id="QEU70573.1"/>
    </source>
</evidence>
<dbReference type="EMBL" id="CP023702">
    <property type="protein sequence ID" value="QEU70573.1"/>
    <property type="molecule type" value="Genomic_DNA"/>
</dbReference>
<keyword evidence="1" id="KW-0472">Membrane</keyword>
<evidence type="ECO:0000313" key="3">
    <source>
        <dbReference type="Proteomes" id="UP000326178"/>
    </source>
</evidence>